<sequence length="606" mass="65928">MSHNPAADDLGSAGRGNVAHDRGPTQDVVAGTQDADRAPSLNLHNDAVKLAAQVVQEQSTPLNLLGQSSSTAPDASRDYAAVATSEVHVAVTTQAHDSTPIHAGDLNGKIEEGEGKYTDGRFTVEPPTASAVTSTQLCNTAPLPNPHIPEPEGLAPVAATPLLGTENTATDPPAQLHESKLLTNGTNLHARKAMFGTSTGNSANRRRAMANTNALTKYEADLTDQDRAKQKEAVRRYLVERVKSDWKWQWPQPEAPPSSYHGSTSADASEPVDNTYDSIEEQWKERDEWLSNNSEEEGPAPAAVAGTRQDSPSARDDPFCFGSPESIGTAIRKHEMERKRRRKKRLAEEMVYNDGLRCFVQRRDAWTGARQVGPSSDNGLTRARTKRSSIYSLLPGKSSPADAELDSDTGLSRTRTKRSSIYSILPGRGAPLTESEPEADSEWDRATEIPIAGPILPPENAMRASITPAAYNTIYDKVVLQQLTPSCPMNLKDVTRSCVQGWKRDGEWPPKSSTEPAKKKGRRLSFVSLFSLEKNEEKGKGENEAEQAKERLETPRDESHEKTSKRPAAAIGKGIRKMMFWKEKHDSHGSGGGPNGHGQGRMSPAV</sequence>
<dbReference type="Pfam" id="PF13259">
    <property type="entry name" value="clamp_Gag1-like"/>
    <property type="match status" value="1"/>
</dbReference>
<reference evidence="4" key="2">
    <citation type="submission" date="2015-01" db="EMBL/GenBank/DDBJ databases">
        <title>Evolutionary Origins and Diversification of the Mycorrhizal Mutualists.</title>
        <authorList>
            <consortium name="DOE Joint Genome Institute"/>
            <consortium name="Mycorrhizal Genomics Consortium"/>
            <person name="Kohler A."/>
            <person name="Kuo A."/>
            <person name="Nagy L.G."/>
            <person name="Floudas D."/>
            <person name="Copeland A."/>
            <person name="Barry K.W."/>
            <person name="Cichocki N."/>
            <person name="Veneault-Fourrey C."/>
            <person name="LaButti K."/>
            <person name="Lindquist E.A."/>
            <person name="Lipzen A."/>
            <person name="Lundell T."/>
            <person name="Morin E."/>
            <person name="Murat C."/>
            <person name="Riley R."/>
            <person name="Ohm R."/>
            <person name="Sun H."/>
            <person name="Tunlid A."/>
            <person name="Henrissat B."/>
            <person name="Grigoriev I.V."/>
            <person name="Hibbett D.S."/>
            <person name="Martin F."/>
        </authorList>
    </citation>
    <scope>NUCLEOTIDE SEQUENCE [LARGE SCALE GENOMIC DNA]</scope>
    <source>
        <strain evidence="4">Zn</strain>
    </source>
</reference>
<dbReference type="OrthoDB" id="5422958at2759"/>
<feature type="compositionally biased region" description="Gly residues" evidence="1">
    <location>
        <begin position="589"/>
        <end position="599"/>
    </location>
</feature>
<feature type="domain" description="Gag1-like clamp" evidence="2">
    <location>
        <begin position="318"/>
        <end position="509"/>
    </location>
</feature>
<gene>
    <name evidence="3" type="ORF">OIDMADRAFT_178524</name>
</gene>
<feature type="region of interest" description="Disordered" evidence="1">
    <location>
        <begin position="502"/>
        <end position="606"/>
    </location>
</feature>
<evidence type="ECO:0000313" key="3">
    <source>
        <dbReference type="EMBL" id="KIN02596.1"/>
    </source>
</evidence>
<accession>A0A0C3H3D9</accession>
<dbReference type="InParanoid" id="A0A0C3H3D9"/>
<evidence type="ECO:0000259" key="2">
    <source>
        <dbReference type="Pfam" id="PF13259"/>
    </source>
</evidence>
<dbReference type="InterPro" id="IPR025124">
    <property type="entry name" value="Gag1-like_clamp"/>
</dbReference>
<dbReference type="HOGENOM" id="CLU_450622_0_0_1"/>
<evidence type="ECO:0000313" key="4">
    <source>
        <dbReference type="Proteomes" id="UP000054321"/>
    </source>
</evidence>
<dbReference type="Proteomes" id="UP000054321">
    <property type="component" value="Unassembled WGS sequence"/>
</dbReference>
<dbReference type="AlphaFoldDB" id="A0A0C3H3D9"/>
<reference evidence="3 4" key="1">
    <citation type="submission" date="2014-04" db="EMBL/GenBank/DDBJ databases">
        <authorList>
            <consortium name="DOE Joint Genome Institute"/>
            <person name="Kuo A."/>
            <person name="Martino E."/>
            <person name="Perotto S."/>
            <person name="Kohler A."/>
            <person name="Nagy L.G."/>
            <person name="Floudas D."/>
            <person name="Copeland A."/>
            <person name="Barry K.W."/>
            <person name="Cichocki N."/>
            <person name="Veneault-Fourrey C."/>
            <person name="LaButti K."/>
            <person name="Lindquist E.A."/>
            <person name="Lipzen A."/>
            <person name="Lundell T."/>
            <person name="Morin E."/>
            <person name="Murat C."/>
            <person name="Sun H."/>
            <person name="Tunlid A."/>
            <person name="Henrissat B."/>
            <person name="Grigoriev I.V."/>
            <person name="Hibbett D.S."/>
            <person name="Martin F."/>
            <person name="Nordberg H.P."/>
            <person name="Cantor M.N."/>
            <person name="Hua S.X."/>
        </authorList>
    </citation>
    <scope>NUCLEOTIDE SEQUENCE [LARGE SCALE GENOMIC DNA]</scope>
    <source>
        <strain evidence="3 4">Zn</strain>
    </source>
</reference>
<organism evidence="3 4">
    <name type="scientific">Oidiodendron maius (strain Zn)</name>
    <dbReference type="NCBI Taxonomy" id="913774"/>
    <lineage>
        <taxon>Eukaryota</taxon>
        <taxon>Fungi</taxon>
        <taxon>Dikarya</taxon>
        <taxon>Ascomycota</taxon>
        <taxon>Pezizomycotina</taxon>
        <taxon>Leotiomycetes</taxon>
        <taxon>Leotiomycetes incertae sedis</taxon>
        <taxon>Myxotrichaceae</taxon>
        <taxon>Oidiodendron</taxon>
    </lineage>
</organism>
<dbReference type="EMBL" id="KN832874">
    <property type="protein sequence ID" value="KIN02596.1"/>
    <property type="molecule type" value="Genomic_DNA"/>
</dbReference>
<feature type="region of interest" description="Disordered" evidence="1">
    <location>
        <begin position="249"/>
        <end position="272"/>
    </location>
</feature>
<dbReference type="STRING" id="913774.A0A0C3H3D9"/>
<dbReference type="InterPro" id="IPR053274">
    <property type="entry name" value="Fluconazole_resistance"/>
</dbReference>
<protein>
    <recommendedName>
        <fullName evidence="2">Gag1-like clamp domain-containing protein</fullName>
    </recommendedName>
</protein>
<name>A0A0C3H3D9_OIDMZ</name>
<feature type="compositionally biased region" description="Basic and acidic residues" evidence="1">
    <location>
        <begin position="533"/>
        <end position="564"/>
    </location>
</feature>
<dbReference type="PANTHER" id="PTHR28065:SF1">
    <property type="entry name" value="DUF4050 DOMAIN-CONTAINING PROTEIN"/>
    <property type="match status" value="1"/>
</dbReference>
<dbReference type="PANTHER" id="PTHR28065">
    <property type="entry name" value="FREQUENIN"/>
    <property type="match status" value="1"/>
</dbReference>
<feature type="region of interest" description="Disordered" evidence="1">
    <location>
        <begin position="288"/>
        <end position="326"/>
    </location>
</feature>
<evidence type="ECO:0000256" key="1">
    <source>
        <dbReference type="SAM" id="MobiDB-lite"/>
    </source>
</evidence>
<feature type="region of interest" description="Disordered" evidence="1">
    <location>
        <begin position="392"/>
        <end position="418"/>
    </location>
</feature>
<feature type="region of interest" description="Disordered" evidence="1">
    <location>
        <begin position="1"/>
        <end position="29"/>
    </location>
</feature>
<proteinExistence type="predicted"/>
<keyword evidence="4" id="KW-1185">Reference proteome</keyword>